<reference evidence="1 2" key="1">
    <citation type="submission" date="2024-04" db="EMBL/GenBank/DDBJ databases">
        <title>The reference genome of an endangered Asteraceae, Deinandra increscens subsp. villosa, native to the Central Coast of California.</title>
        <authorList>
            <person name="Guilliams M."/>
            <person name="Hasenstab-Lehman K."/>
            <person name="Meyer R."/>
            <person name="Mcevoy S."/>
        </authorList>
    </citation>
    <scope>NUCLEOTIDE SEQUENCE [LARGE SCALE GENOMIC DNA]</scope>
    <source>
        <tissue evidence="1">Leaf</tissue>
    </source>
</reference>
<dbReference type="AlphaFoldDB" id="A0AAP0HAA1"/>
<proteinExistence type="predicted"/>
<keyword evidence="2" id="KW-1185">Reference proteome</keyword>
<evidence type="ECO:0000313" key="2">
    <source>
        <dbReference type="Proteomes" id="UP001408789"/>
    </source>
</evidence>
<dbReference type="CDD" id="cd00105">
    <property type="entry name" value="KH-I"/>
    <property type="match status" value="1"/>
</dbReference>
<gene>
    <name evidence="1" type="ORF">SSX86_005659</name>
</gene>
<dbReference type="Gene3D" id="3.30.310.210">
    <property type="match status" value="1"/>
</dbReference>
<protein>
    <submittedName>
        <fullName evidence="1">Uncharacterized protein</fullName>
    </submittedName>
</protein>
<dbReference type="SUPFAM" id="SSF54791">
    <property type="entry name" value="Eukaryotic type KH-domain (KH-domain type I)"/>
    <property type="match status" value="2"/>
</dbReference>
<sequence length="243" mass="27670">MQEMINGANKSNIKAKDQCYFLKLEGNLKYEDVVGPDSLDNVTRREFLVRLKDIHDFLDEKVDRIKRIQEDSGATIAIVSSPEVKLFAQAHLELWGTLDQVKTAELLIVDAMTKSFQQKHHESVGPTMLMQTPVCRNEAYVPLKQATALLGKDNENVMEMEARSGAWIQVDKLVAPSKGCLWMKRLKIFGSRAQIYRVMVMVKEAVLEPYKPDRQESTNVEDWEWIEAVPGSPSSNPSTIRFE</sequence>
<dbReference type="GO" id="GO:0003723">
    <property type="term" value="F:RNA binding"/>
    <property type="evidence" value="ECO:0007669"/>
    <property type="project" value="InterPro"/>
</dbReference>
<name>A0AAP0HAA1_9ASTR</name>
<organism evidence="1 2">
    <name type="scientific">Deinandra increscens subsp. villosa</name>
    <dbReference type="NCBI Taxonomy" id="3103831"/>
    <lineage>
        <taxon>Eukaryota</taxon>
        <taxon>Viridiplantae</taxon>
        <taxon>Streptophyta</taxon>
        <taxon>Embryophyta</taxon>
        <taxon>Tracheophyta</taxon>
        <taxon>Spermatophyta</taxon>
        <taxon>Magnoliopsida</taxon>
        <taxon>eudicotyledons</taxon>
        <taxon>Gunneridae</taxon>
        <taxon>Pentapetalae</taxon>
        <taxon>asterids</taxon>
        <taxon>campanulids</taxon>
        <taxon>Asterales</taxon>
        <taxon>Asteraceae</taxon>
        <taxon>Asteroideae</taxon>
        <taxon>Heliantheae alliance</taxon>
        <taxon>Madieae</taxon>
        <taxon>Madiinae</taxon>
        <taxon>Deinandra</taxon>
    </lineage>
</organism>
<accession>A0AAP0HAA1</accession>
<evidence type="ECO:0000313" key="1">
    <source>
        <dbReference type="EMBL" id="KAK9077322.1"/>
    </source>
</evidence>
<dbReference type="EMBL" id="JBCNJP010000007">
    <property type="protein sequence ID" value="KAK9077322.1"/>
    <property type="molecule type" value="Genomic_DNA"/>
</dbReference>
<dbReference type="Proteomes" id="UP001408789">
    <property type="component" value="Unassembled WGS sequence"/>
</dbReference>
<comment type="caution">
    <text evidence="1">The sequence shown here is derived from an EMBL/GenBank/DDBJ whole genome shotgun (WGS) entry which is preliminary data.</text>
</comment>
<dbReference type="InterPro" id="IPR036612">
    <property type="entry name" value="KH_dom_type_1_sf"/>
</dbReference>